<dbReference type="Pfam" id="PF00732">
    <property type="entry name" value="GMC_oxred_N"/>
    <property type="match status" value="1"/>
</dbReference>
<keyword evidence="3 4" id="KW-0274">FAD</keyword>
<organism evidence="7 8">
    <name type="scientific">Lepidopterella palustris CBS 459.81</name>
    <dbReference type="NCBI Taxonomy" id="1314670"/>
    <lineage>
        <taxon>Eukaryota</taxon>
        <taxon>Fungi</taxon>
        <taxon>Dikarya</taxon>
        <taxon>Ascomycota</taxon>
        <taxon>Pezizomycotina</taxon>
        <taxon>Dothideomycetes</taxon>
        <taxon>Pleosporomycetidae</taxon>
        <taxon>Mytilinidiales</taxon>
        <taxon>Argynnaceae</taxon>
        <taxon>Lepidopterella</taxon>
    </lineage>
</organism>
<dbReference type="InterPro" id="IPR000172">
    <property type="entry name" value="GMC_OxRdtase_N"/>
</dbReference>
<feature type="domain" description="Glucose-methanol-choline oxidoreductase N-terminal" evidence="5">
    <location>
        <begin position="84"/>
        <end position="107"/>
    </location>
</feature>
<dbReference type="InterPro" id="IPR007867">
    <property type="entry name" value="GMC_OxRtase_C"/>
</dbReference>
<evidence type="ECO:0000313" key="7">
    <source>
        <dbReference type="EMBL" id="OCK85402.1"/>
    </source>
</evidence>
<reference evidence="7 8" key="1">
    <citation type="journal article" date="2016" name="Nat. Commun.">
        <title>Ectomycorrhizal ecology is imprinted in the genome of the dominant symbiotic fungus Cenococcum geophilum.</title>
        <authorList>
            <consortium name="DOE Joint Genome Institute"/>
            <person name="Peter M."/>
            <person name="Kohler A."/>
            <person name="Ohm R.A."/>
            <person name="Kuo A."/>
            <person name="Krutzmann J."/>
            <person name="Morin E."/>
            <person name="Arend M."/>
            <person name="Barry K.W."/>
            <person name="Binder M."/>
            <person name="Choi C."/>
            <person name="Clum A."/>
            <person name="Copeland A."/>
            <person name="Grisel N."/>
            <person name="Haridas S."/>
            <person name="Kipfer T."/>
            <person name="LaButti K."/>
            <person name="Lindquist E."/>
            <person name="Lipzen A."/>
            <person name="Maire R."/>
            <person name="Meier B."/>
            <person name="Mihaltcheva S."/>
            <person name="Molinier V."/>
            <person name="Murat C."/>
            <person name="Poggeler S."/>
            <person name="Quandt C.A."/>
            <person name="Sperisen C."/>
            <person name="Tritt A."/>
            <person name="Tisserant E."/>
            <person name="Crous P.W."/>
            <person name="Henrissat B."/>
            <person name="Nehls U."/>
            <person name="Egli S."/>
            <person name="Spatafora J.W."/>
            <person name="Grigoriev I.V."/>
            <person name="Martin F.M."/>
        </authorList>
    </citation>
    <scope>NUCLEOTIDE SEQUENCE [LARGE SCALE GENOMIC DNA]</scope>
    <source>
        <strain evidence="7 8">CBS 459.81</strain>
    </source>
</reference>
<protein>
    <submittedName>
        <fullName evidence="7">GMC oxidoreductase</fullName>
    </submittedName>
</protein>
<dbReference type="SUPFAM" id="SSF51905">
    <property type="entry name" value="FAD/NAD(P)-binding domain"/>
    <property type="match status" value="1"/>
</dbReference>
<dbReference type="PIRSF" id="PIRSF000137">
    <property type="entry name" value="Alcohol_oxidase"/>
    <property type="match status" value="1"/>
</dbReference>
<gene>
    <name evidence="7" type="ORF">K432DRAFT_343129</name>
</gene>
<feature type="active site" description="Proton donor" evidence="2">
    <location>
        <position position="494"/>
    </location>
</feature>
<dbReference type="GO" id="GO:0016614">
    <property type="term" value="F:oxidoreductase activity, acting on CH-OH group of donors"/>
    <property type="evidence" value="ECO:0007669"/>
    <property type="project" value="InterPro"/>
</dbReference>
<dbReference type="Proteomes" id="UP000250266">
    <property type="component" value="Unassembled WGS sequence"/>
</dbReference>
<evidence type="ECO:0000259" key="5">
    <source>
        <dbReference type="PROSITE" id="PS00623"/>
    </source>
</evidence>
<comment type="similarity">
    <text evidence="1 4">Belongs to the GMC oxidoreductase family.</text>
</comment>
<feature type="binding site" evidence="3">
    <location>
        <position position="222"/>
    </location>
    <ligand>
        <name>FAD</name>
        <dbReference type="ChEBI" id="CHEBI:57692"/>
    </ligand>
</feature>
<dbReference type="GO" id="GO:0050660">
    <property type="term" value="F:flavin adenine dinucleotide binding"/>
    <property type="evidence" value="ECO:0007669"/>
    <property type="project" value="InterPro"/>
</dbReference>
<comment type="cofactor">
    <cofactor evidence="3">
        <name>FAD</name>
        <dbReference type="ChEBI" id="CHEBI:57692"/>
    </cofactor>
</comment>
<dbReference type="PROSITE" id="PS00624">
    <property type="entry name" value="GMC_OXRED_2"/>
    <property type="match status" value="1"/>
</dbReference>
<evidence type="ECO:0000256" key="2">
    <source>
        <dbReference type="PIRSR" id="PIRSR000137-1"/>
    </source>
</evidence>
<evidence type="ECO:0000259" key="6">
    <source>
        <dbReference type="PROSITE" id="PS00624"/>
    </source>
</evidence>
<proteinExistence type="inferred from homology"/>
<dbReference type="InterPro" id="IPR012132">
    <property type="entry name" value="GMC_OxRdtase"/>
</dbReference>
<accession>A0A8E2EJY7</accession>
<dbReference type="AlphaFoldDB" id="A0A8E2EJY7"/>
<dbReference type="Gene3D" id="3.50.50.60">
    <property type="entry name" value="FAD/NAD(P)-binding domain"/>
    <property type="match status" value="1"/>
</dbReference>
<dbReference type="Pfam" id="PF05199">
    <property type="entry name" value="GMC_oxred_C"/>
    <property type="match status" value="1"/>
</dbReference>
<feature type="domain" description="Glucose-methanol-choline oxidoreductase N-terminal" evidence="6">
    <location>
        <begin position="258"/>
        <end position="272"/>
    </location>
</feature>
<keyword evidence="4" id="KW-0285">Flavoprotein</keyword>
<name>A0A8E2EJY7_9PEZI</name>
<dbReference type="PANTHER" id="PTHR11552:SF123">
    <property type="entry name" value="GMC OXIDOREDUCTASE (AFU_ORTHOLOGUE AFUA_2G01770)-RELATED"/>
    <property type="match status" value="1"/>
</dbReference>
<feature type="active site" description="Proton acceptor" evidence="2">
    <location>
        <position position="532"/>
    </location>
</feature>
<evidence type="ECO:0000256" key="3">
    <source>
        <dbReference type="PIRSR" id="PIRSR000137-2"/>
    </source>
</evidence>
<keyword evidence="8" id="KW-1185">Reference proteome</keyword>
<evidence type="ECO:0000313" key="8">
    <source>
        <dbReference type="Proteomes" id="UP000250266"/>
    </source>
</evidence>
<evidence type="ECO:0000256" key="1">
    <source>
        <dbReference type="ARBA" id="ARBA00010790"/>
    </source>
</evidence>
<dbReference type="EMBL" id="KV744819">
    <property type="protein sequence ID" value="OCK85402.1"/>
    <property type="molecule type" value="Genomic_DNA"/>
</dbReference>
<dbReference type="Gene3D" id="3.30.560.10">
    <property type="entry name" value="Glucose Oxidase, domain 3"/>
    <property type="match status" value="1"/>
</dbReference>
<sequence length="556" mass="59565">MLSNLFDIIVVGGGLAGSVITSRLHQNNSALNILLIEAGPDVSNNTIIPYASNQGLLINSPWDWNDTTTPQTGLNGRSIPNPAGRGLGGGTIINSCGWIRGDSHDFDEWGSIVNDQRWSYNGQLPYFRKSEHTWNTTADPVQHGFVGPMWSASVSFTGRNYPLRDNVSTAWSQLGVQRNWDANGGSPQGVGELNENRKNGLRELASSAYPLDGVHVMTNTVVAKVLLSKIGDIVLATGVELANGTRLYALREVILSAGAYRTPQLLMLSGIGPKAELAANGITQLVDSPSVGLNLTDHLLWSQFWKLTDAAQAAGVAIGSSNPLFSQPQFGLGTPADWVTTQTVPLDGLKAAITADEGKAPSDSHPLLQNRSFMEALVIYVGANAADPVIQYNGSHIISTLVGLMPSSRGTVTLNSSSINDPPVINPNYFTTQVDQFVFRYGVQRMAQLMLGTAAMSNIIASETPPDSFAPISLNSTDDYLNARIRYSAGNTYHPHGTCAMGKVVDTDLKVNGVYHLRVADASVFPTAIAAHLQQAVYAMAEQAAMIFAADLETEW</sequence>
<dbReference type="PROSITE" id="PS00623">
    <property type="entry name" value="GMC_OXRED_1"/>
    <property type="match status" value="1"/>
</dbReference>
<dbReference type="OrthoDB" id="269227at2759"/>
<evidence type="ECO:0000256" key="4">
    <source>
        <dbReference type="RuleBase" id="RU003968"/>
    </source>
</evidence>
<dbReference type="InterPro" id="IPR036188">
    <property type="entry name" value="FAD/NAD-bd_sf"/>
</dbReference>
<dbReference type="SUPFAM" id="SSF54373">
    <property type="entry name" value="FAD-linked reductases, C-terminal domain"/>
    <property type="match status" value="1"/>
</dbReference>
<dbReference type="PANTHER" id="PTHR11552">
    <property type="entry name" value="GLUCOSE-METHANOL-CHOLINE GMC OXIDOREDUCTASE"/>
    <property type="match status" value="1"/>
</dbReference>